<protein>
    <submittedName>
        <fullName evidence="2">Uncharacterized protein</fullName>
    </submittedName>
</protein>
<dbReference type="Proteomes" id="UP001620645">
    <property type="component" value="Unassembled WGS sequence"/>
</dbReference>
<keyword evidence="3" id="KW-1185">Reference proteome</keyword>
<feature type="region of interest" description="Disordered" evidence="1">
    <location>
        <begin position="26"/>
        <end position="48"/>
    </location>
</feature>
<evidence type="ECO:0000313" key="3">
    <source>
        <dbReference type="Proteomes" id="UP001620645"/>
    </source>
</evidence>
<proteinExistence type="predicted"/>
<dbReference type="AlphaFoldDB" id="A0ABD2I371"/>
<gene>
    <name evidence="2" type="ORF">niasHS_014384</name>
</gene>
<reference evidence="2 3" key="1">
    <citation type="submission" date="2024-10" db="EMBL/GenBank/DDBJ databases">
        <authorList>
            <person name="Kim D."/>
        </authorList>
    </citation>
    <scope>NUCLEOTIDE SEQUENCE [LARGE SCALE GENOMIC DNA]</scope>
    <source>
        <strain evidence="2">Taebaek</strain>
    </source>
</reference>
<dbReference type="EMBL" id="JBICCN010000356">
    <property type="protein sequence ID" value="KAL3074939.1"/>
    <property type="molecule type" value="Genomic_DNA"/>
</dbReference>
<sequence length="121" mass="14163">MRQEDEEVKRKCRFKVIYFSSPRPSVRLHRRRGGDETNGGGRKMRDSESPKYIFRIETEIIEQYYHPNIPRQLCAASSRLEMPILEQKKVPIVRDEPNRNADLAITGKENSTKTVALWGYP</sequence>
<organism evidence="2 3">
    <name type="scientific">Heterodera schachtii</name>
    <name type="common">Sugarbeet cyst nematode worm</name>
    <name type="synonym">Tylenchus schachtii</name>
    <dbReference type="NCBI Taxonomy" id="97005"/>
    <lineage>
        <taxon>Eukaryota</taxon>
        <taxon>Metazoa</taxon>
        <taxon>Ecdysozoa</taxon>
        <taxon>Nematoda</taxon>
        <taxon>Chromadorea</taxon>
        <taxon>Rhabditida</taxon>
        <taxon>Tylenchina</taxon>
        <taxon>Tylenchomorpha</taxon>
        <taxon>Tylenchoidea</taxon>
        <taxon>Heteroderidae</taxon>
        <taxon>Heteroderinae</taxon>
        <taxon>Heterodera</taxon>
    </lineage>
</organism>
<evidence type="ECO:0000313" key="2">
    <source>
        <dbReference type="EMBL" id="KAL3074939.1"/>
    </source>
</evidence>
<comment type="caution">
    <text evidence="2">The sequence shown here is derived from an EMBL/GenBank/DDBJ whole genome shotgun (WGS) entry which is preliminary data.</text>
</comment>
<evidence type="ECO:0000256" key="1">
    <source>
        <dbReference type="SAM" id="MobiDB-lite"/>
    </source>
</evidence>
<accession>A0ABD2I371</accession>
<name>A0ABD2I371_HETSC</name>